<evidence type="ECO:0000259" key="1">
    <source>
        <dbReference type="Pfam" id="PF00646"/>
    </source>
</evidence>
<dbReference type="EMBL" id="ML976994">
    <property type="protein sequence ID" value="KAF1955564.1"/>
    <property type="molecule type" value="Genomic_DNA"/>
</dbReference>
<evidence type="ECO:0000313" key="2">
    <source>
        <dbReference type="EMBL" id="KAF1955564.1"/>
    </source>
</evidence>
<accession>A0A6A5TTD5</accession>
<name>A0A6A5TTD5_9PLEO</name>
<dbReference type="SUPFAM" id="SSF81383">
    <property type="entry name" value="F-box domain"/>
    <property type="match status" value="1"/>
</dbReference>
<dbReference type="Pfam" id="PF00646">
    <property type="entry name" value="F-box"/>
    <property type="match status" value="1"/>
</dbReference>
<dbReference type="InterPro" id="IPR001810">
    <property type="entry name" value="F-box_dom"/>
</dbReference>
<sequence length="270" mass="30121">MTPRRMQPIERIPDEIKLKISSHLSTADLRRASMTYKSLCGVFQQRMFKNVKITTLNQLFALANVLTEAKVLAAWTTSLNIVFDEDRLNTEVPKELDGKVIAALSTLPIDNTGWKDIFDPLKFGDPQAVVGLVCSLVPNLESVAMGSLELEWLSHSHTLEHGNTPLEMHSFKRPSDESISEALFKNVKSWSATGLLPLFVYDLPQLTSVSFRHNNSSLCLQNPLWCRVPAPGSGSSAYQSITRLSIDVDVSAIYNGDHGDFSQDDLEHYM</sequence>
<protein>
    <recommendedName>
        <fullName evidence="1">F-box domain-containing protein</fullName>
    </recommendedName>
</protein>
<organism evidence="2 3">
    <name type="scientific">Byssothecium circinans</name>
    <dbReference type="NCBI Taxonomy" id="147558"/>
    <lineage>
        <taxon>Eukaryota</taxon>
        <taxon>Fungi</taxon>
        <taxon>Dikarya</taxon>
        <taxon>Ascomycota</taxon>
        <taxon>Pezizomycotina</taxon>
        <taxon>Dothideomycetes</taxon>
        <taxon>Pleosporomycetidae</taxon>
        <taxon>Pleosporales</taxon>
        <taxon>Massarineae</taxon>
        <taxon>Massarinaceae</taxon>
        <taxon>Byssothecium</taxon>
    </lineage>
</organism>
<keyword evidence="3" id="KW-1185">Reference proteome</keyword>
<proteinExistence type="predicted"/>
<dbReference type="AlphaFoldDB" id="A0A6A5TTD5"/>
<dbReference type="CDD" id="cd09917">
    <property type="entry name" value="F-box_SF"/>
    <property type="match status" value="1"/>
</dbReference>
<dbReference type="InterPro" id="IPR036047">
    <property type="entry name" value="F-box-like_dom_sf"/>
</dbReference>
<feature type="domain" description="F-box" evidence="1">
    <location>
        <begin position="9"/>
        <end position="43"/>
    </location>
</feature>
<evidence type="ECO:0000313" key="3">
    <source>
        <dbReference type="Proteomes" id="UP000800035"/>
    </source>
</evidence>
<dbReference type="Proteomes" id="UP000800035">
    <property type="component" value="Unassembled WGS sequence"/>
</dbReference>
<gene>
    <name evidence="2" type="ORF">CC80DRAFT_505442</name>
</gene>
<reference evidence="2" key="1">
    <citation type="journal article" date="2020" name="Stud. Mycol.">
        <title>101 Dothideomycetes genomes: a test case for predicting lifestyles and emergence of pathogens.</title>
        <authorList>
            <person name="Haridas S."/>
            <person name="Albert R."/>
            <person name="Binder M."/>
            <person name="Bloem J."/>
            <person name="Labutti K."/>
            <person name="Salamov A."/>
            <person name="Andreopoulos B."/>
            <person name="Baker S."/>
            <person name="Barry K."/>
            <person name="Bills G."/>
            <person name="Bluhm B."/>
            <person name="Cannon C."/>
            <person name="Castanera R."/>
            <person name="Culley D."/>
            <person name="Daum C."/>
            <person name="Ezra D."/>
            <person name="Gonzalez J."/>
            <person name="Henrissat B."/>
            <person name="Kuo A."/>
            <person name="Liang C."/>
            <person name="Lipzen A."/>
            <person name="Lutzoni F."/>
            <person name="Magnuson J."/>
            <person name="Mondo S."/>
            <person name="Nolan M."/>
            <person name="Ohm R."/>
            <person name="Pangilinan J."/>
            <person name="Park H.-J."/>
            <person name="Ramirez L."/>
            <person name="Alfaro M."/>
            <person name="Sun H."/>
            <person name="Tritt A."/>
            <person name="Yoshinaga Y."/>
            <person name="Zwiers L.-H."/>
            <person name="Turgeon B."/>
            <person name="Goodwin S."/>
            <person name="Spatafora J."/>
            <person name="Crous P."/>
            <person name="Grigoriev I."/>
        </authorList>
    </citation>
    <scope>NUCLEOTIDE SEQUENCE</scope>
    <source>
        <strain evidence="2">CBS 675.92</strain>
    </source>
</reference>